<proteinExistence type="predicted"/>
<feature type="compositionally biased region" description="Polar residues" evidence="1">
    <location>
        <begin position="83"/>
        <end position="97"/>
    </location>
</feature>
<organism evidence="2 3">
    <name type="scientific">Stylophora pistillata</name>
    <name type="common">Smooth cauliflower coral</name>
    <dbReference type="NCBI Taxonomy" id="50429"/>
    <lineage>
        <taxon>Eukaryota</taxon>
        <taxon>Metazoa</taxon>
        <taxon>Cnidaria</taxon>
        <taxon>Anthozoa</taxon>
        <taxon>Hexacorallia</taxon>
        <taxon>Scleractinia</taxon>
        <taxon>Astrocoeniina</taxon>
        <taxon>Pocilloporidae</taxon>
        <taxon>Stylophora</taxon>
    </lineage>
</organism>
<gene>
    <name evidence="2" type="ORF">AWC38_SpisGene16586</name>
</gene>
<keyword evidence="3" id="KW-1185">Reference proteome</keyword>
<dbReference type="Proteomes" id="UP000225706">
    <property type="component" value="Unassembled WGS sequence"/>
</dbReference>
<sequence>MLYADDFEEELREEYGKIFHNIAYIRARKLGDRENNPRKDKKEDILSQATSYEKRYEEDIELRRDKWPVQGANRWESDIMSDGVNTKPLSPKAQSAKDTGPWEGESQTFQSDPSLYEKVAQDLETVFSRCAMVNPTVNSFRTEGMEVALQQEGFFACAKVRPLKQHQLVRGLVLTLVPDPRQPYPPLVSNLPMDEDTHVLWR</sequence>
<evidence type="ECO:0000256" key="1">
    <source>
        <dbReference type="SAM" id="MobiDB-lite"/>
    </source>
</evidence>
<name>A0A2B4RN33_STYPI</name>
<dbReference type="AlphaFoldDB" id="A0A2B4RN33"/>
<accession>A0A2B4RN33</accession>
<comment type="caution">
    <text evidence="2">The sequence shown here is derived from an EMBL/GenBank/DDBJ whole genome shotgun (WGS) entry which is preliminary data.</text>
</comment>
<protein>
    <submittedName>
        <fullName evidence="2">Uncharacterized protein</fullName>
    </submittedName>
</protein>
<evidence type="ECO:0000313" key="2">
    <source>
        <dbReference type="EMBL" id="PFX19021.1"/>
    </source>
</evidence>
<feature type="compositionally biased region" description="Basic and acidic residues" evidence="1">
    <location>
        <begin position="30"/>
        <end position="45"/>
    </location>
</feature>
<feature type="region of interest" description="Disordered" evidence="1">
    <location>
        <begin position="79"/>
        <end position="113"/>
    </location>
</feature>
<reference evidence="3" key="1">
    <citation type="journal article" date="2017" name="bioRxiv">
        <title>Comparative analysis of the genomes of Stylophora pistillata and Acropora digitifera provides evidence for extensive differences between species of corals.</title>
        <authorList>
            <person name="Voolstra C.R."/>
            <person name="Li Y."/>
            <person name="Liew Y.J."/>
            <person name="Baumgarten S."/>
            <person name="Zoccola D."/>
            <person name="Flot J.-F."/>
            <person name="Tambutte S."/>
            <person name="Allemand D."/>
            <person name="Aranda M."/>
        </authorList>
    </citation>
    <scope>NUCLEOTIDE SEQUENCE [LARGE SCALE GENOMIC DNA]</scope>
</reference>
<dbReference type="OrthoDB" id="10610265at2759"/>
<evidence type="ECO:0000313" key="3">
    <source>
        <dbReference type="Proteomes" id="UP000225706"/>
    </source>
</evidence>
<dbReference type="EMBL" id="LSMT01000380">
    <property type="protein sequence ID" value="PFX19021.1"/>
    <property type="molecule type" value="Genomic_DNA"/>
</dbReference>
<feature type="region of interest" description="Disordered" evidence="1">
    <location>
        <begin position="30"/>
        <end position="50"/>
    </location>
</feature>